<reference evidence="3" key="1">
    <citation type="submission" date="2022-12" db="EMBL/GenBank/DDBJ databases">
        <authorList>
            <person name="Webb A."/>
        </authorList>
    </citation>
    <scope>NUCLEOTIDE SEQUENCE</scope>
    <source>
        <strain evidence="3">Pd1</strain>
    </source>
</reference>
<organism evidence="3 4">
    <name type="scientific">Peronospora destructor</name>
    <dbReference type="NCBI Taxonomy" id="86335"/>
    <lineage>
        <taxon>Eukaryota</taxon>
        <taxon>Sar</taxon>
        <taxon>Stramenopiles</taxon>
        <taxon>Oomycota</taxon>
        <taxon>Peronosporomycetes</taxon>
        <taxon>Peronosporales</taxon>
        <taxon>Peronosporaceae</taxon>
        <taxon>Peronospora</taxon>
    </lineage>
</organism>
<feature type="region of interest" description="Disordered" evidence="1">
    <location>
        <begin position="69"/>
        <end position="173"/>
    </location>
</feature>
<keyword evidence="4" id="KW-1185">Reference proteome</keyword>
<feature type="chain" id="PRO_5043718079" evidence="2">
    <location>
        <begin position="24"/>
        <end position="173"/>
    </location>
</feature>
<gene>
    <name evidence="3" type="ORF">PDE001_LOCUS4948</name>
</gene>
<keyword evidence="2" id="KW-0732">Signal</keyword>
<accession>A0AAV0U4M0</accession>
<dbReference type="Proteomes" id="UP001162029">
    <property type="component" value="Unassembled WGS sequence"/>
</dbReference>
<evidence type="ECO:0000256" key="1">
    <source>
        <dbReference type="SAM" id="MobiDB-lite"/>
    </source>
</evidence>
<dbReference type="AlphaFoldDB" id="A0AAV0U4M0"/>
<evidence type="ECO:0000313" key="4">
    <source>
        <dbReference type="Proteomes" id="UP001162029"/>
    </source>
</evidence>
<protein>
    <submittedName>
        <fullName evidence="3">Uncharacterized protein</fullName>
    </submittedName>
</protein>
<feature type="compositionally biased region" description="Low complexity" evidence="1">
    <location>
        <begin position="144"/>
        <end position="153"/>
    </location>
</feature>
<feature type="signal peptide" evidence="2">
    <location>
        <begin position="1"/>
        <end position="23"/>
    </location>
</feature>
<comment type="caution">
    <text evidence="3">The sequence shown here is derived from an EMBL/GenBank/DDBJ whole genome shotgun (WGS) entry which is preliminary data.</text>
</comment>
<sequence>MKTYATLTASALIVASTINSASALKKYCDGLPNATRGRKRSVRTSYAADTSMTNGAVFGDPCCTWKAGCAKGETSKTTPSAETNTKGETPETKQSAETNTKGETPETKQSAETNTKGETPETKQSAETNTKGETPETTKDATKGGDAPKAGSPPGAPAAGGGCASKSARKLRF</sequence>
<feature type="compositionally biased region" description="Polar residues" evidence="1">
    <location>
        <begin position="75"/>
        <end position="132"/>
    </location>
</feature>
<evidence type="ECO:0000256" key="2">
    <source>
        <dbReference type="SAM" id="SignalP"/>
    </source>
</evidence>
<dbReference type="EMBL" id="CANTFM010000933">
    <property type="protein sequence ID" value="CAI5731927.1"/>
    <property type="molecule type" value="Genomic_DNA"/>
</dbReference>
<proteinExistence type="predicted"/>
<name>A0AAV0U4M0_9STRA</name>
<evidence type="ECO:0000313" key="3">
    <source>
        <dbReference type="EMBL" id="CAI5731927.1"/>
    </source>
</evidence>
<feature type="compositionally biased region" description="Basic and acidic residues" evidence="1">
    <location>
        <begin position="133"/>
        <end position="143"/>
    </location>
</feature>